<evidence type="ECO:0000256" key="4">
    <source>
        <dbReference type="ARBA" id="ARBA00022475"/>
    </source>
</evidence>
<feature type="transmembrane region" description="Helical" evidence="8">
    <location>
        <begin position="104"/>
        <end position="125"/>
    </location>
</feature>
<accession>V6M271</accession>
<feature type="transmembrane region" description="Helical" evidence="8">
    <location>
        <begin position="191"/>
        <end position="211"/>
    </location>
</feature>
<dbReference type="InterPro" id="IPR001958">
    <property type="entry name" value="Tet-R_TetA/multi-R_MdtG-like"/>
</dbReference>
<dbReference type="InterPro" id="IPR011701">
    <property type="entry name" value="MFS"/>
</dbReference>
<protein>
    <recommendedName>
        <fullName evidence="8">Bcr/CflA family efflux transporter</fullName>
    </recommendedName>
</protein>
<evidence type="ECO:0000256" key="7">
    <source>
        <dbReference type="ARBA" id="ARBA00023136"/>
    </source>
</evidence>
<feature type="transmembrane region" description="Helical" evidence="8">
    <location>
        <begin position="370"/>
        <end position="389"/>
    </location>
</feature>
<feature type="transmembrane region" description="Helical" evidence="8">
    <location>
        <begin position="131"/>
        <end position="149"/>
    </location>
</feature>
<comment type="caution">
    <text evidence="10">The sequence shown here is derived from an EMBL/GenBank/DDBJ whole genome shotgun (WGS) entry which is preliminary data.</text>
</comment>
<dbReference type="InterPro" id="IPR020846">
    <property type="entry name" value="MFS_dom"/>
</dbReference>
<organism evidence="10 11">
    <name type="scientific">Brevibacillus panacihumi W25</name>
    <dbReference type="NCBI Taxonomy" id="1408254"/>
    <lineage>
        <taxon>Bacteria</taxon>
        <taxon>Bacillati</taxon>
        <taxon>Bacillota</taxon>
        <taxon>Bacilli</taxon>
        <taxon>Bacillales</taxon>
        <taxon>Paenibacillaceae</taxon>
        <taxon>Brevibacillus</taxon>
    </lineage>
</organism>
<dbReference type="GO" id="GO:1990961">
    <property type="term" value="P:xenobiotic detoxification by transmembrane export across the plasma membrane"/>
    <property type="evidence" value="ECO:0007669"/>
    <property type="project" value="InterPro"/>
</dbReference>
<evidence type="ECO:0000256" key="8">
    <source>
        <dbReference type="RuleBase" id="RU365088"/>
    </source>
</evidence>
<dbReference type="eggNOG" id="COG2814">
    <property type="taxonomic scope" value="Bacteria"/>
</dbReference>
<dbReference type="PANTHER" id="PTHR23502:SF132">
    <property type="entry name" value="POLYAMINE TRANSPORTER 2-RELATED"/>
    <property type="match status" value="1"/>
</dbReference>
<feature type="transmembrane region" description="Helical" evidence="8">
    <location>
        <begin position="333"/>
        <end position="358"/>
    </location>
</feature>
<feature type="transmembrane region" description="Helical" evidence="8">
    <location>
        <begin position="272"/>
        <end position="295"/>
    </location>
</feature>
<feature type="domain" description="Major facilitator superfamily (MFS) profile" evidence="9">
    <location>
        <begin position="35"/>
        <end position="421"/>
    </location>
</feature>
<dbReference type="PRINTS" id="PR01035">
    <property type="entry name" value="TCRTETA"/>
</dbReference>
<dbReference type="FunFam" id="1.20.1720.10:FF:000005">
    <property type="entry name" value="Bcr/CflA family efflux transporter"/>
    <property type="match status" value="1"/>
</dbReference>
<evidence type="ECO:0000256" key="6">
    <source>
        <dbReference type="ARBA" id="ARBA00022989"/>
    </source>
</evidence>
<evidence type="ECO:0000256" key="2">
    <source>
        <dbReference type="ARBA" id="ARBA00006236"/>
    </source>
</evidence>
<name>V6M271_9BACL</name>
<dbReference type="HOGENOM" id="CLU_001265_47_0_9"/>
<evidence type="ECO:0000313" key="10">
    <source>
        <dbReference type="EMBL" id="EST52452.1"/>
    </source>
</evidence>
<keyword evidence="3 8" id="KW-0813">Transport</keyword>
<dbReference type="InterPro" id="IPR036259">
    <property type="entry name" value="MFS_trans_sf"/>
</dbReference>
<dbReference type="InterPro" id="IPR004812">
    <property type="entry name" value="Efflux_drug-R_Bcr/CmlA"/>
</dbReference>
<reference evidence="10 11" key="1">
    <citation type="journal article" date="2014" name="Genome Announc.">
        <title>Draft Genome Sequence of Brevibacillus panacihumi Strain W25, a Halotolerant Hydrocarbon-Degrading Bacterium.</title>
        <authorList>
            <person name="Wang X."/>
            <person name="Jin D."/>
            <person name="Zhou L."/>
            <person name="Wu L."/>
            <person name="An W."/>
            <person name="Chen Y."/>
            <person name="Zhao L."/>
        </authorList>
    </citation>
    <scope>NUCLEOTIDE SEQUENCE [LARGE SCALE GENOMIC DNA]</scope>
    <source>
        <strain evidence="10 11">W25</strain>
    </source>
</reference>
<dbReference type="EMBL" id="AYJU01000017">
    <property type="protein sequence ID" value="EST52452.1"/>
    <property type="molecule type" value="Genomic_DNA"/>
</dbReference>
<dbReference type="SUPFAM" id="SSF103473">
    <property type="entry name" value="MFS general substrate transporter"/>
    <property type="match status" value="1"/>
</dbReference>
<dbReference type="GO" id="GO:0005886">
    <property type="term" value="C:plasma membrane"/>
    <property type="evidence" value="ECO:0007669"/>
    <property type="project" value="UniProtKB-SubCell"/>
</dbReference>
<gene>
    <name evidence="10" type="ORF">T458_15870</name>
</gene>
<keyword evidence="11" id="KW-1185">Reference proteome</keyword>
<dbReference type="Gene3D" id="1.20.1720.10">
    <property type="entry name" value="Multidrug resistance protein D"/>
    <property type="match status" value="1"/>
</dbReference>
<dbReference type="AlphaFoldDB" id="V6M271"/>
<keyword evidence="6 8" id="KW-1133">Transmembrane helix</keyword>
<feature type="transmembrane region" description="Helical" evidence="8">
    <location>
        <begin position="395"/>
        <end position="417"/>
    </location>
</feature>
<dbReference type="PATRIC" id="fig|1408254.3.peg.3110"/>
<dbReference type="Proteomes" id="UP000017973">
    <property type="component" value="Unassembled WGS sequence"/>
</dbReference>
<dbReference type="NCBIfam" id="TIGR00710">
    <property type="entry name" value="efflux_Bcr_CflA"/>
    <property type="match status" value="1"/>
</dbReference>
<dbReference type="GO" id="GO:0042910">
    <property type="term" value="F:xenobiotic transmembrane transporter activity"/>
    <property type="evidence" value="ECO:0007669"/>
    <property type="project" value="InterPro"/>
</dbReference>
<dbReference type="CDD" id="cd17320">
    <property type="entry name" value="MFS_MdfA_MDR_like"/>
    <property type="match status" value="1"/>
</dbReference>
<comment type="subcellular location">
    <subcellularLocation>
        <location evidence="1 8">Cell membrane</location>
        <topology evidence="1 8">Multi-pass membrane protein</topology>
    </subcellularLocation>
</comment>
<keyword evidence="4 8" id="KW-1003">Cell membrane</keyword>
<feature type="transmembrane region" description="Helical" evidence="8">
    <location>
        <begin position="72"/>
        <end position="92"/>
    </location>
</feature>
<comment type="similarity">
    <text evidence="2 8">Belongs to the major facilitator superfamily. Bcr/CmlA family.</text>
</comment>
<dbReference type="STRING" id="1408254.T458_15870"/>
<sequence>MPHAHFKEKGLTFKMTETAKKLEAPELSANRSRRLWMAIVLGSLVAFGPLSLDMYLPALPIIAENMQSSTSMVQLSLTACLIGLSVGQLFAGPISDVRGRRGPLLVGLIIYAISSILCAVAPSIWTFVLLRFIQGLAGAAGIVIARAMVRDMYEGSELTKFFALLMLVNGVAPIAAPIFGGQLLHFTSWEGVFIVLSLIGVLMFVVVMFGLPETLPTERRSKAGLSNTLSTFARLVKDRNFMGYALAQGLVTAAMFAYISGSPFVFQEIYGVSPAMFSVIFAVNGLGIILASQITGRLAGKVTELKLFIFGISLATVSGLVLLAMILLQGNLFALLVPLFFVVSSVGIVGATGFSLAMQNQSQAAGSASALQGLISFISGGLVAPLVGIGGSSTAVPMGIVIAATTICAVLVNTFLIRSRKNA</sequence>
<evidence type="ECO:0000256" key="3">
    <source>
        <dbReference type="ARBA" id="ARBA00022448"/>
    </source>
</evidence>
<feature type="transmembrane region" description="Helical" evidence="8">
    <location>
        <begin position="161"/>
        <end position="179"/>
    </location>
</feature>
<dbReference type="PROSITE" id="PS50850">
    <property type="entry name" value="MFS"/>
    <property type="match status" value="1"/>
</dbReference>
<evidence type="ECO:0000256" key="5">
    <source>
        <dbReference type="ARBA" id="ARBA00022692"/>
    </source>
</evidence>
<keyword evidence="5 8" id="KW-0812">Transmembrane</keyword>
<evidence type="ECO:0000259" key="9">
    <source>
        <dbReference type="PROSITE" id="PS50850"/>
    </source>
</evidence>
<evidence type="ECO:0000313" key="11">
    <source>
        <dbReference type="Proteomes" id="UP000017973"/>
    </source>
</evidence>
<dbReference type="Pfam" id="PF07690">
    <property type="entry name" value="MFS_1"/>
    <property type="match status" value="1"/>
</dbReference>
<proteinExistence type="inferred from homology"/>
<dbReference type="PANTHER" id="PTHR23502">
    <property type="entry name" value="MAJOR FACILITATOR SUPERFAMILY"/>
    <property type="match status" value="1"/>
</dbReference>
<feature type="transmembrane region" description="Helical" evidence="8">
    <location>
        <begin position="307"/>
        <end position="327"/>
    </location>
</feature>
<feature type="transmembrane region" description="Helical" evidence="8">
    <location>
        <begin position="241"/>
        <end position="260"/>
    </location>
</feature>
<feature type="transmembrane region" description="Helical" evidence="8">
    <location>
        <begin position="35"/>
        <end position="52"/>
    </location>
</feature>
<keyword evidence="7 8" id="KW-0472">Membrane</keyword>
<evidence type="ECO:0000256" key="1">
    <source>
        <dbReference type="ARBA" id="ARBA00004651"/>
    </source>
</evidence>